<feature type="transmembrane region" description="Helical" evidence="1">
    <location>
        <begin position="161"/>
        <end position="186"/>
    </location>
</feature>
<proteinExistence type="predicted"/>
<name>A0ABR1Y580_9PEZI</name>
<protein>
    <recommendedName>
        <fullName evidence="5">GPI anchored serine-threonine rich protein</fullName>
    </recommendedName>
</protein>
<evidence type="ECO:0000256" key="2">
    <source>
        <dbReference type="SAM" id="SignalP"/>
    </source>
</evidence>
<sequence length="190" mass="18609">MRFSVAAFALASVALVAAQSTPGAAPTGGSCAAQNILDTCLAGEKAKADACAGNDWLCLCDTYNSILTCYNNCPNDPARSSVNNQVTQFCGAAAPALSSRSEAAKTAPKTTLSPSATGTGAAATGTNKSNFEGFGSSSTGSASGAQGTGAALAVGQFAGGALAAVGVVVGMLTFCYSLARLLLLYVSCPA</sequence>
<comment type="caution">
    <text evidence="3">The sequence shown here is derived from an EMBL/GenBank/DDBJ whole genome shotgun (WGS) entry which is preliminary data.</text>
</comment>
<feature type="signal peptide" evidence="2">
    <location>
        <begin position="1"/>
        <end position="18"/>
    </location>
</feature>
<organism evidence="3 4">
    <name type="scientific">Phyllosticta citrichinensis</name>
    <dbReference type="NCBI Taxonomy" id="1130410"/>
    <lineage>
        <taxon>Eukaryota</taxon>
        <taxon>Fungi</taxon>
        <taxon>Dikarya</taxon>
        <taxon>Ascomycota</taxon>
        <taxon>Pezizomycotina</taxon>
        <taxon>Dothideomycetes</taxon>
        <taxon>Dothideomycetes incertae sedis</taxon>
        <taxon>Botryosphaeriales</taxon>
        <taxon>Phyllostictaceae</taxon>
        <taxon>Phyllosticta</taxon>
    </lineage>
</organism>
<keyword evidence="4" id="KW-1185">Reference proteome</keyword>
<keyword evidence="1" id="KW-1133">Transmembrane helix</keyword>
<reference evidence="3 4" key="1">
    <citation type="journal article" date="2022" name="G3 (Bethesda)">
        <title>Enemy or ally: a genomic approach to elucidate the lifestyle of Phyllosticta citrichinaensis.</title>
        <authorList>
            <person name="Buijs V.A."/>
            <person name="Groenewald J.Z."/>
            <person name="Haridas S."/>
            <person name="LaButti K.M."/>
            <person name="Lipzen A."/>
            <person name="Martin F.M."/>
            <person name="Barry K."/>
            <person name="Grigoriev I.V."/>
            <person name="Crous P.W."/>
            <person name="Seidl M.F."/>
        </authorList>
    </citation>
    <scope>NUCLEOTIDE SEQUENCE [LARGE SCALE GENOMIC DNA]</scope>
    <source>
        <strain evidence="3 4">CBS 129764</strain>
    </source>
</reference>
<evidence type="ECO:0000256" key="1">
    <source>
        <dbReference type="SAM" id="Phobius"/>
    </source>
</evidence>
<evidence type="ECO:0000313" key="4">
    <source>
        <dbReference type="Proteomes" id="UP001456524"/>
    </source>
</evidence>
<feature type="chain" id="PRO_5047089505" description="GPI anchored serine-threonine rich protein" evidence="2">
    <location>
        <begin position="19"/>
        <end position="190"/>
    </location>
</feature>
<keyword evidence="1" id="KW-0472">Membrane</keyword>
<keyword evidence="2" id="KW-0732">Signal</keyword>
<evidence type="ECO:0008006" key="5">
    <source>
        <dbReference type="Google" id="ProtNLM"/>
    </source>
</evidence>
<accession>A0ABR1Y580</accession>
<dbReference type="Proteomes" id="UP001456524">
    <property type="component" value="Unassembled WGS sequence"/>
</dbReference>
<dbReference type="PROSITE" id="PS51257">
    <property type="entry name" value="PROKAR_LIPOPROTEIN"/>
    <property type="match status" value="1"/>
</dbReference>
<gene>
    <name evidence="3" type="ORF">IWX90DRAFT_482047</name>
</gene>
<evidence type="ECO:0000313" key="3">
    <source>
        <dbReference type="EMBL" id="KAK8177003.1"/>
    </source>
</evidence>
<dbReference type="EMBL" id="JBBWUH010000001">
    <property type="protein sequence ID" value="KAK8177003.1"/>
    <property type="molecule type" value="Genomic_DNA"/>
</dbReference>
<keyword evidence="1" id="KW-0812">Transmembrane</keyword>